<comment type="caution">
    <text evidence="11">The sequence shown here is derived from an EMBL/GenBank/DDBJ whole genome shotgun (WGS) entry which is preliminary data.</text>
</comment>
<keyword evidence="10" id="KW-0325">Glycoprotein</keyword>
<dbReference type="GO" id="GO:0000139">
    <property type="term" value="C:Golgi membrane"/>
    <property type="evidence" value="ECO:0007669"/>
    <property type="project" value="UniProtKB-SubCell"/>
</dbReference>
<evidence type="ECO:0000256" key="1">
    <source>
        <dbReference type="ARBA" id="ARBA00004323"/>
    </source>
</evidence>
<protein>
    <submittedName>
        <fullName evidence="11">Uncharacterized protein</fullName>
    </submittedName>
</protein>
<comment type="similarity">
    <text evidence="2">Belongs to the glycosyltransferase 34 family.</text>
</comment>
<proteinExistence type="inferred from homology"/>
<dbReference type="EMBL" id="JBHFFA010000002">
    <property type="protein sequence ID" value="KAL2642553.1"/>
    <property type="molecule type" value="Genomic_DNA"/>
</dbReference>
<keyword evidence="4" id="KW-0808">Transferase</keyword>
<evidence type="ECO:0000256" key="10">
    <source>
        <dbReference type="ARBA" id="ARBA00023180"/>
    </source>
</evidence>
<evidence type="ECO:0000313" key="12">
    <source>
        <dbReference type="Proteomes" id="UP001605036"/>
    </source>
</evidence>
<keyword evidence="12" id="KW-1185">Reference proteome</keyword>
<evidence type="ECO:0000256" key="2">
    <source>
        <dbReference type="ARBA" id="ARBA00005664"/>
    </source>
</evidence>
<dbReference type="FunFam" id="3.90.550.10:FF:000101">
    <property type="entry name" value="Probable glycosyltransferase 5"/>
    <property type="match status" value="1"/>
</dbReference>
<evidence type="ECO:0000256" key="6">
    <source>
        <dbReference type="ARBA" id="ARBA00022968"/>
    </source>
</evidence>
<keyword evidence="7" id="KW-1133">Transmembrane helix</keyword>
<organism evidence="11 12">
    <name type="scientific">Riccia fluitans</name>
    <dbReference type="NCBI Taxonomy" id="41844"/>
    <lineage>
        <taxon>Eukaryota</taxon>
        <taxon>Viridiplantae</taxon>
        <taxon>Streptophyta</taxon>
        <taxon>Embryophyta</taxon>
        <taxon>Marchantiophyta</taxon>
        <taxon>Marchantiopsida</taxon>
        <taxon>Marchantiidae</taxon>
        <taxon>Marchantiales</taxon>
        <taxon>Ricciaceae</taxon>
        <taxon>Riccia</taxon>
    </lineage>
</organism>
<keyword evidence="9" id="KW-0472">Membrane</keyword>
<name>A0ABD1Z454_9MARC</name>
<evidence type="ECO:0000256" key="3">
    <source>
        <dbReference type="ARBA" id="ARBA00022676"/>
    </source>
</evidence>
<evidence type="ECO:0000256" key="4">
    <source>
        <dbReference type="ARBA" id="ARBA00022679"/>
    </source>
</evidence>
<dbReference type="PANTHER" id="PTHR31311">
    <property type="entry name" value="XYLOGLUCAN 6-XYLOSYLTRANSFERASE 5-RELATED-RELATED"/>
    <property type="match status" value="1"/>
</dbReference>
<evidence type="ECO:0000256" key="7">
    <source>
        <dbReference type="ARBA" id="ARBA00022989"/>
    </source>
</evidence>
<dbReference type="InterPro" id="IPR029044">
    <property type="entry name" value="Nucleotide-diphossugar_trans"/>
</dbReference>
<dbReference type="PANTHER" id="PTHR31311:SF44">
    <property type="entry name" value="GLYCOSYLTRANSFERASE 2-RELATED"/>
    <property type="match status" value="1"/>
</dbReference>
<dbReference type="Proteomes" id="UP001605036">
    <property type="component" value="Unassembled WGS sequence"/>
</dbReference>
<evidence type="ECO:0000256" key="5">
    <source>
        <dbReference type="ARBA" id="ARBA00022692"/>
    </source>
</evidence>
<evidence type="ECO:0000256" key="9">
    <source>
        <dbReference type="ARBA" id="ARBA00023136"/>
    </source>
</evidence>
<sequence>MREGMREVLKSAALGMLNLWHPKTALAAFRGRNASKAIHNAKLTIVCGFVTIVVLRGSVGFGKFGDPSAWASSGNDDPSSEYFAYRHEQQQKRFLAERGIKASSTPHQWNEGETYSLGPKIIDWDEQRAAWFDQNPGKRTPKPSTLLVSGSQPDACENSLGDHYLLKSMKNKIDYCRLHGIKILYNIAHMDTEMSGFWAKLPLIRKLMLSHPDIEWFWWMDSDAMFTDMLFEVPMEKYTDYNLVLHGWDDMVYKRKNWIGLNTGSFLIRNCQWSLDLLDLWAPFGPRGVRKEMGKLLTASLSGRPVFEADDQSALIYLLATRKEELSEKVYLENSFYLHGYWVILVEKFEQMMEKYHPGLGDDRWPFVTHFVGCKPCKKNSGDYSNVRCFKEMERAFNFADNQVLQRYGLQHAALGTSSVVRTRNDTSRPLEV</sequence>
<keyword evidence="8" id="KW-0333">Golgi apparatus</keyword>
<dbReference type="AlphaFoldDB" id="A0ABD1Z454"/>
<reference evidence="11 12" key="1">
    <citation type="submission" date="2024-09" db="EMBL/GenBank/DDBJ databases">
        <title>Chromosome-scale assembly of Riccia fluitans.</title>
        <authorList>
            <person name="Paukszto L."/>
            <person name="Sawicki J."/>
            <person name="Karawczyk K."/>
            <person name="Piernik-Szablinska J."/>
            <person name="Szczecinska M."/>
            <person name="Mazdziarz M."/>
        </authorList>
    </citation>
    <scope>NUCLEOTIDE SEQUENCE [LARGE SCALE GENOMIC DNA]</scope>
    <source>
        <strain evidence="11">Rf_01</strain>
        <tissue evidence="11">Aerial parts of the thallus</tissue>
    </source>
</reference>
<dbReference type="Gene3D" id="3.90.550.10">
    <property type="entry name" value="Spore Coat Polysaccharide Biosynthesis Protein SpsA, Chain A"/>
    <property type="match status" value="1"/>
</dbReference>
<dbReference type="InterPro" id="IPR008630">
    <property type="entry name" value="Glyco_trans_34"/>
</dbReference>
<keyword evidence="5" id="KW-0812">Transmembrane</keyword>
<evidence type="ECO:0000256" key="8">
    <source>
        <dbReference type="ARBA" id="ARBA00023034"/>
    </source>
</evidence>
<keyword evidence="6" id="KW-0735">Signal-anchor</keyword>
<comment type="subcellular location">
    <subcellularLocation>
        <location evidence="1">Golgi apparatus membrane</location>
        <topology evidence="1">Single-pass type II membrane protein</topology>
    </subcellularLocation>
</comment>
<gene>
    <name evidence="11" type="ORF">R1flu_010140</name>
</gene>
<dbReference type="GO" id="GO:0016757">
    <property type="term" value="F:glycosyltransferase activity"/>
    <property type="evidence" value="ECO:0007669"/>
    <property type="project" value="UniProtKB-KW"/>
</dbReference>
<evidence type="ECO:0000313" key="11">
    <source>
        <dbReference type="EMBL" id="KAL2642553.1"/>
    </source>
</evidence>
<accession>A0ABD1Z454</accession>
<dbReference type="Pfam" id="PF05637">
    <property type="entry name" value="Glyco_transf_34"/>
    <property type="match status" value="1"/>
</dbReference>
<keyword evidence="3" id="KW-0328">Glycosyltransferase</keyword>